<dbReference type="Gene3D" id="3.20.20.80">
    <property type="entry name" value="Glycosidases"/>
    <property type="match status" value="1"/>
</dbReference>
<evidence type="ECO:0000313" key="5">
    <source>
        <dbReference type="Proteomes" id="UP000886780"/>
    </source>
</evidence>
<dbReference type="Gene3D" id="3.10.50.10">
    <property type="match status" value="1"/>
</dbReference>
<name>A0A9D1W281_9FIRM</name>
<organism evidence="4 5">
    <name type="scientific">Candidatus Lachnoclostridium stercoripullorum</name>
    <dbReference type="NCBI Taxonomy" id="2838635"/>
    <lineage>
        <taxon>Bacteria</taxon>
        <taxon>Bacillati</taxon>
        <taxon>Bacillota</taxon>
        <taxon>Clostridia</taxon>
        <taxon>Lachnospirales</taxon>
        <taxon>Lachnospiraceae</taxon>
    </lineage>
</organism>
<dbReference type="Pfam" id="PF00704">
    <property type="entry name" value="Glyco_hydro_18"/>
    <property type="match status" value="1"/>
</dbReference>
<proteinExistence type="predicted"/>
<dbReference type="Gene3D" id="3.10.350.10">
    <property type="entry name" value="LysM domain"/>
    <property type="match status" value="1"/>
</dbReference>
<dbReference type="InterPro" id="IPR036779">
    <property type="entry name" value="LysM_dom_sf"/>
</dbReference>
<dbReference type="PANTHER" id="PTHR46066:SF2">
    <property type="entry name" value="CHITINASE DOMAIN-CONTAINING PROTEIN 1"/>
    <property type="match status" value="1"/>
</dbReference>
<dbReference type="GO" id="GO:0005975">
    <property type="term" value="P:carbohydrate metabolic process"/>
    <property type="evidence" value="ECO:0007669"/>
    <property type="project" value="InterPro"/>
</dbReference>
<dbReference type="CDD" id="cd00118">
    <property type="entry name" value="LysM"/>
    <property type="match status" value="1"/>
</dbReference>
<feature type="domain" description="GH18" evidence="3">
    <location>
        <begin position="58"/>
        <end position="380"/>
    </location>
</feature>
<dbReference type="Pfam" id="PF01476">
    <property type="entry name" value="LysM"/>
    <property type="match status" value="1"/>
</dbReference>
<dbReference type="SUPFAM" id="SSF54106">
    <property type="entry name" value="LysM domain"/>
    <property type="match status" value="1"/>
</dbReference>
<dbReference type="SMART" id="SM00257">
    <property type="entry name" value="LysM"/>
    <property type="match status" value="1"/>
</dbReference>
<dbReference type="PANTHER" id="PTHR46066">
    <property type="entry name" value="CHITINASE DOMAIN-CONTAINING PROTEIN 1 FAMILY MEMBER"/>
    <property type="match status" value="1"/>
</dbReference>
<evidence type="ECO:0000313" key="4">
    <source>
        <dbReference type="EMBL" id="HIX51305.1"/>
    </source>
</evidence>
<dbReference type="InterPro" id="IPR029070">
    <property type="entry name" value="Chitinase_insertion_sf"/>
</dbReference>
<dbReference type="InterPro" id="IPR001223">
    <property type="entry name" value="Glyco_hydro18_cat"/>
</dbReference>
<dbReference type="GO" id="GO:0008061">
    <property type="term" value="F:chitin binding"/>
    <property type="evidence" value="ECO:0007669"/>
    <property type="project" value="InterPro"/>
</dbReference>
<dbReference type="InterPro" id="IPR018392">
    <property type="entry name" value="LysM"/>
</dbReference>
<dbReference type="EMBL" id="DXEU01000014">
    <property type="protein sequence ID" value="HIX51305.1"/>
    <property type="molecule type" value="Genomic_DNA"/>
</dbReference>
<dbReference type="SUPFAM" id="SSF51445">
    <property type="entry name" value="(Trans)glycosidases"/>
    <property type="match status" value="1"/>
</dbReference>
<keyword evidence="1" id="KW-0378">Hydrolase</keyword>
<keyword evidence="1" id="KW-0326">Glycosidase</keyword>
<protein>
    <submittedName>
        <fullName evidence="4">LysM peptidoglycan-binding domain-containing protein</fullName>
    </submittedName>
</protein>
<evidence type="ECO:0000256" key="1">
    <source>
        <dbReference type="ARBA" id="ARBA00023295"/>
    </source>
</evidence>
<dbReference type="PROSITE" id="PS51782">
    <property type="entry name" value="LYSM"/>
    <property type="match status" value="1"/>
</dbReference>
<reference evidence="4" key="2">
    <citation type="submission" date="2021-04" db="EMBL/GenBank/DDBJ databases">
        <authorList>
            <person name="Gilroy R."/>
        </authorList>
    </citation>
    <scope>NUCLEOTIDE SEQUENCE</scope>
    <source>
        <strain evidence="4">ChiGjej4B4-12881</strain>
    </source>
</reference>
<dbReference type="InterPro" id="IPR011583">
    <property type="entry name" value="Chitinase_II/V-like_cat"/>
</dbReference>
<sequence>MEIYVVQRGDTAWAIARRFAVPLERLIADNQLGEEAALTVGQALLIRGEERERERRPALSVGYAYPFIQQEVLEETLTYLTDVFVFSWRFDWEARLIGPDTPEGRMLETVRQCGGSPVLVLSSLDEEGRFDRELLSWFLNDREAQESILGQVEEAVLAGGYRGVDVDFEYARREDREALGEFVGELRERMHRLGRPVSVALAPKTSDNQPGILYEGMDYRLLGEAADQALLMTYEWGYSRGQPMAVAPVNLVRRVAEYAVSRIPREKLILGIPNYGYDWPLPFVPGETRAKTVGNVEAARLAAALGAEIFFDEIAQTPYFYYREDGIKHVVWFEDARSIRAKLEVVRDFDLAGVGCWQILRLFRVNWLLLADAFAICRRG</sequence>
<comment type="caution">
    <text evidence="4">The sequence shown here is derived from an EMBL/GenBank/DDBJ whole genome shotgun (WGS) entry which is preliminary data.</text>
</comment>
<dbReference type="SMART" id="SM00636">
    <property type="entry name" value="Glyco_18"/>
    <property type="match status" value="1"/>
</dbReference>
<evidence type="ECO:0000259" key="3">
    <source>
        <dbReference type="PROSITE" id="PS51910"/>
    </source>
</evidence>
<dbReference type="AlphaFoldDB" id="A0A9D1W281"/>
<accession>A0A9D1W281</accession>
<dbReference type="PROSITE" id="PS51910">
    <property type="entry name" value="GH18_2"/>
    <property type="match status" value="1"/>
</dbReference>
<dbReference type="GO" id="GO:0012505">
    <property type="term" value="C:endomembrane system"/>
    <property type="evidence" value="ECO:0007669"/>
    <property type="project" value="TreeGrafter"/>
</dbReference>
<dbReference type="Proteomes" id="UP000886780">
    <property type="component" value="Unassembled WGS sequence"/>
</dbReference>
<dbReference type="InterPro" id="IPR017853">
    <property type="entry name" value="GH"/>
</dbReference>
<evidence type="ECO:0000259" key="2">
    <source>
        <dbReference type="PROSITE" id="PS51782"/>
    </source>
</evidence>
<dbReference type="GO" id="GO:0070492">
    <property type="term" value="F:oligosaccharide binding"/>
    <property type="evidence" value="ECO:0007669"/>
    <property type="project" value="TreeGrafter"/>
</dbReference>
<gene>
    <name evidence="4" type="ORF">IAA28_00700</name>
</gene>
<feature type="domain" description="LysM" evidence="2">
    <location>
        <begin position="2"/>
        <end position="46"/>
    </location>
</feature>
<dbReference type="GO" id="GO:0016798">
    <property type="term" value="F:hydrolase activity, acting on glycosyl bonds"/>
    <property type="evidence" value="ECO:0007669"/>
    <property type="project" value="UniProtKB-KW"/>
</dbReference>
<reference evidence="4" key="1">
    <citation type="journal article" date="2021" name="PeerJ">
        <title>Extensive microbial diversity within the chicken gut microbiome revealed by metagenomics and culture.</title>
        <authorList>
            <person name="Gilroy R."/>
            <person name="Ravi A."/>
            <person name="Getino M."/>
            <person name="Pursley I."/>
            <person name="Horton D.L."/>
            <person name="Alikhan N.F."/>
            <person name="Baker D."/>
            <person name="Gharbi K."/>
            <person name="Hall N."/>
            <person name="Watson M."/>
            <person name="Adriaenssens E.M."/>
            <person name="Foster-Nyarko E."/>
            <person name="Jarju S."/>
            <person name="Secka A."/>
            <person name="Antonio M."/>
            <person name="Oren A."/>
            <person name="Chaudhuri R.R."/>
            <person name="La Ragione R."/>
            <person name="Hildebrand F."/>
            <person name="Pallen M.J."/>
        </authorList>
    </citation>
    <scope>NUCLEOTIDE SEQUENCE</scope>
    <source>
        <strain evidence="4">ChiGjej4B4-12881</strain>
    </source>
</reference>